<dbReference type="Proteomes" id="UP000886800">
    <property type="component" value="Unassembled WGS sequence"/>
</dbReference>
<sequence>MTHCRNSLRSLLVVLACLAVIALITGGFLYWTLFTGGSTEIEPRFQVEGLDPEAITGTLPGAPVRENSPGEGTFAYRIDGAPEFSADGAGYIGLQNPAFNQYLMVLEIADETGQVIYRSGYLAPNQYLEEIQLGTPLAPGRHDCTAYINAVDPQTLHYLDALTCPLAIAVE</sequence>
<gene>
    <name evidence="2" type="ORF">H9736_06625</name>
</gene>
<reference evidence="2" key="1">
    <citation type="journal article" date="2021" name="PeerJ">
        <title>Extensive microbial diversity within the chicken gut microbiome revealed by metagenomics and culture.</title>
        <authorList>
            <person name="Gilroy R."/>
            <person name="Ravi A."/>
            <person name="Getino M."/>
            <person name="Pursley I."/>
            <person name="Horton D.L."/>
            <person name="Alikhan N.F."/>
            <person name="Baker D."/>
            <person name="Gharbi K."/>
            <person name="Hall N."/>
            <person name="Watson M."/>
            <person name="Adriaenssens E.M."/>
            <person name="Foster-Nyarko E."/>
            <person name="Jarju S."/>
            <person name="Secka A."/>
            <person name="Antonio M."/>
            <person name="Oren A."/>
            <person name="Chaudhuri R.R."/>
            <person name="La Ragione R."/>
            <person name="Hildebrand F."/>
            <person name="Pallen M.J."/>
        </authorList>
    </citation>
    <scope>NUCLEOTIDE SEQUENCE</scope>
    <source>
        <strain evidence="2">CHK188-5543</strain>
    </source>
</reference>
<accession>A0A9D1WSC6</accession>
<comment type="caution">
    <text evidence="2">The sequence shown here is derived from an EMBL/GenBank/DDBJ whole genome shotgun (WGS) entry which is preliminary data.</text>
</comment>
<protein>
    <submittedName>
        <fullName evidence="2">Uncharacterized protein</fullName>
    </submittedName>
</protein>
<feature type="transmembrane region" description="Helical" evidence="1">
    <location>
        <begin position="12"/>
        <end position="33"/>
    </location>
</feature>
<evidence type="ECO:0000313" key="3">
    <source>
        <dbReference type="Proteomes" id="UP000886800"/>
    </source>
</evidence>
<keyword evidence="1" id="KW-0472">Membrane</keyword>
<organism evidence="2 3">
    <name type="scientific">Candidatus Anaerotruncus excrementipullorum</name>
    <dbReference type="NCBI Taxonomy" id="2838465"/>
    <lineage>
        <taxon>Bacteria</taxon>
        <taxon>Bacillati</taxon>
        <taxon>Bacillota</taxon>
        <taxon>Clostridia</taxon>
        <taxon>Eubacteriales</taxon>
        <taxon>Oscillospiraceae</taxon>
        <taxon>Anaerotruncus</taxon>
    </lineage>
</organism>
<evidence type="ECO:0000256" key="1">
    <source>
        <dbReference type="SAM" id="Phobius"/>
    </source>
</evidence>
<reference evidence="2" key="2">
    <citation type="submission" date="2021-04" db="EMBL/GenBank/DDBJ databases">
        <authorList>
            <person name="Gilroy R."/>
        </authorList>
    </citation>
    <scope>NUCLEOTIDE SEQUENCE</scope>
    <source>
        <strain evidence="2">CHK188-5543</strain>
    </source>
</reference>
<evidence type="ECO:0000313" key="2">
    <source>
        <dbReference type="EMBL" id="HIX65910.1"/>
    </source>
</evidence>
<keyword evidence="1" id="KW-0812">Transmembrane</keyword>
<dbReference type="AlphaFoldDB" id="A0A9D1WSC6"/>
<dbReference type="EMBL" id="DXES01000145">
    <property type="protein sequence ID" value="HIX65910.1"/>
    <property type="molecule type" value="Genomic_DNA"/>
</dbReference>
<proteinExistence type="predicted"/>
<keyword evidence="1" id="KW-1133">Transmembrane helix</keyword>
<name>A0A9D1WSC6_9FIRM</name>